<organism evidence="3 4">
    <name type="scientific">Actinomadura miaoliensis</name>
    <dbReference type="NCBI Taxonomy" id="430685"/>
    <lineage>
        <taxon>Bacteria</taxon>
        <taxon>Bacillati</taxon>
        <taxon>Actinomycetota</taxon>
        <taxon>Actinomycetes</taxon>
        <taxon>Streptosporangiales</taxon>
        <taxon>Thermomonosporaceae</taxon>
        <taxon>Actinomadura</taxon>
    </lineage>
</organism>
<dbReference type="RefSeq" id="WP_344955690.1">
    <property type="nucleotide sequence ID" value="NZ_BAAAZG010000052.1"/>
</dbReference>
<dbReference type="EMBL" id="BAAAZG010000052">
    <property type="protein sequence ID" value="GAA4094964.1"/>
    <property type="molecule type" value="Genomic_DNA"/>
</dbReference>
<evidence type="ECO:0000313" key="4">
    <source>
        <dbReference type="Proteomes" id="UP001500683"/>
    </source>
</evidence>
<feature type="transmembrane region" description="Helical" evidence="1">
    <location>
        <begin position="247"/>
        <end position="278"/>
    </location>
</feature>
<gene>
    <name evidence="3" type="ORF">GCM10022214_67270</name>
</gene>
<sequence>MNATPELVSVIIPTYNCAKTLPACLESVLGQTYDRIEITVVDDASTDRSADIVKRYDCTLIELPENRGPAAARNRGILASKGGILFFLDADVALAPDAVEKCVRILREHPEYAGVSGLYAPEPLFDDGIIERYQSLHAHYWRMRNAGVVQAGYFSLGALRRSTIDEIGLFDENLRANNNEDTEYGFRIGRRHRMLLTPEITGWHDDDDRLRPLLRKYYLRVSSLVPLLVRDRGQRGTREAAHRPSEIVSAAGLAVTAVLTPAFGAYFAAVPLAFLIAFVCADPKMVGFVRRHAGARFLPAYLAIHFVINCTIAAAAAYGVLRWVFDRRFRRLYERTS</sequence>
<protein>
    <recommendedName>
        <fullName evidence="2">Glycosyltransferase 2-like domain-containing protein</fullName>
    </recommendedName>
</protein>
<keyword evidence="1" id="KW-1133">Transmembrane helix</keyword>
<feature type="transmembrane region" description="Helical" evidence="1">
    <location>
        <begin position="298"/>
        <end position="321"/>
    </location>
</feature>
<keyword evidence="1" id="KW-0812">Transmembrane</keyword>
<dbReference type="PANTHER" id="PTHR43685:SF2">
    <property type="entry name" value="GLYCOSYLTRANSFERASE 2-LIKE DOMAIN-CONTAINING PROTEIN"/>
    <property type="match status" value="1"/>
</dbReference>
<dbReference type="InterPro" id="IPR050834">
    <property type="entry name" value="Glycosyltransf_2"/>
</dbReference>
<keyword evidence="1" id="KW-0472">Membrane</keyword>
<name>A0ABP7WRG2_9ACTN</name>
<dbReference type="InterPro" id="IPR029044">
    <property type="entry name" value="Nucleotide-diphossugar_trans"/>
</dbReference>
<dbReference type="PANTHER" id="PTHR43685">
    <property type="entry name" value="GLYCOSYLTRANSFERASE"/>
    <property type="match status" value="1"/>
</dbReference>
<dbReference type="Proteomes" id="UP001500683">
    <property type="component" value="Unassembled WGS sequence"/>
</dbReference>
<keyword evidence="4" id="KW-1185">Reference proteome</keyword>
<dbReference type="InterPro" id="IPR001173">
    <property type="entry name" value="Glyco_trans_2-like"/>
</dbReference>
<dbReference type="Gene3D" id="3.90.550.10">
    <property type="entry name" value="Spore Coat Polysaccharide Biosynthesis Protein SpsA, Chain A"/>
    <property type="match status" value="1"/>
</dbReference>
<comment type="caution">
    <text evidence="3">The sequence shown here is derived from an EMBL/GenBank/DDBJ whole genome shotgun (WGS) entry which is preliminary data.</text>
</comment>
<dbReference type="SUPFAM" id="SSF53448">
    <property type="entry name" value="Nucleotide-diphospho-sugar transferases"/>
    <property type="match status" value="1"/>
</dbReference>
<feature type="domain" description="Glycosyltransferase 2-like" evidence="2">
    <location>
        <begin position="9"/>
        <end position="114"/>
    </location>
</feature>
<reference evidence="4" key="1">
    <citation type="journal article" date="2019" name="Int. J. Syst. Evol. Microbiol.">
        <title>The Global Catalogue of Microorganisms (GCM) 10K type strain sequencing project: providing services to taxonomists for standard genome sequencing and annotation.</title>
        <authorList>
            <consortium name="The Broad Institute Genomics Platform"/>
            <consortium name="The Broad Institute Genome Sequencing Center for Infectious Disease"/>
            <person name="Wu L."/>
            <person name="Ma J."/>
        </authorList>
    </citation>
    <scope>NUCLEOTIDE SEQUENCE [LARGE SCALE GENOMIC DNA]</scope>
    <source>
        <strain evidence="4">JCM 16702</strain>
    </source>
</reference>
<dbReference type="Pfam" id="PF00535">
    <property type="entry name" value="Glycos_transf_2"/>
    <property type="match status" value="1"/>
</dbReference>
<evidence type="ECO:0000259" key="2">
    <source>
        <dbReference type="Pfam" id="PF00535"/>
    </source>
</evidence>
<proteinExistence type="predicted"/>
<evidence type="ECO:0000256" key="1">
    <source>
        <dbReference type="SAM" id="Phobius"/>
    </source>
</evidence>
<evidence type="ECO:0000313" key="3">
    <source>
        <dbReference type="EMBL" id="GAA4094964.1"/>
    </source>
</evidence>
<accession>A0ABP7WRG2</accession>